<dbReference type="PANTHER" id="PTHR34706:SF1">
    <property type="entry name" value="VWFA DOMAIN-CONTAINING PROTEIN"/>
    <property type="match status" value="1"/>
</dbReference>
<evidence type="ECO:0000256" key="1">
    <source>
        <dbReference type="SAM" id="MobiDB-lite"/>
    </source>
</evidence>
<dbReference type="EMBL" id="KL198017">
    <property type="protein sequence ID" value="KDQ21105.1"/>
    <property type="molecule type" value="Genomic_DNA"/>
</dbReference>
<protein>
    <recommendedName>
        <fullName evidence="4">VWFA domain-containing protein</fullName>
    </recommendedName>
</protein>
<dbReference type="InParanoid" id="A0A067N2B4"/>
<evidence type="ECO:0008006" key="4">
    <source>
        <dbReference type="Google" id="ProtNLM"/>
    </source>
</evidence>
<reference evidence="3" key="1">
    <citation type="journal article" date="2014" name="Proc. Natl. Acad. Sci. U.S.A.">
        <title>Extensive sampling of basidiomycete genomes demonstrates inadequacy of the white-rot/brown-rot paradigm for wood decay fungi.</title>
        <authorList>
            <person name="Riley R."/>
            <person name="Salamov A.A."/>
            <person name="Brown D.W."/>
            <person name="Nagy L.G."/>
            <person name="Floudas D."/>
            <person name="Held B.W."/>
            <person name="Levasseur A."/>
            <person name="Lombard V."/>
            <person name="Morin E."/>
            <person name="Otillar R."/>
            <person name="Lindquist E.A."/>
            <person name="Sun H."/>
            <person name="LaButti K.M."/>
            <person name="Schmutz J."/>
            <person name="Jabbour D."/>
            <person name="Luo H."/>
            <person name="Baker S.E."/>
            <person name="Pisabarro A.G."/>
            <person name="Walton J.D."/>
            <person name="Blanchette R.A."/>
            <person name="Henrissat B."/>
            <person name="Martin F."/>
            <person name="Cullen D."/>
            <person name="Hibbett D.S."/>
            <person name="Grigoriev I.V."/>
        </authorList>
    </citation>
    <scope>NUCLEOTIDE SEQUENCE [LARGE SCALE GENOMIC DNA]</scope>
    <source>
        <strain evidence="3">FD-172 SS1</strain>
    </source>
</reference>
<name>A0A067N2B4_BOTB1</name>
<feature type="region of interest" description="Disordered" evidence="1">
    <location>
        <begin position="24"/>
        <end position="165"/>
    </location>
</feature>
<feature type="compositionally biased region" description="Low complexity" evidence="1">
    <location>
        <begin position="120"/>
        <end position="134"/>
    </location>
</feature>
<feature type="compositionally biased region" description="Low complexity" evidence="1">
    <location>
        <begin position="35"/>
        <end position="47"/>
    </location>
</feature>
<dbReference type="PANTHER" id="PTHR34706">
    <property type="entry name" value="SLR1338 PROTEIN"/>
    <property type="match status" value="1"/>
</dbReference>
<feature type="compositionally biased region" description="Polar residues" evidence="1">
    <location>
        <begin position="95"/>
        <end position="119"/>
    </location>
</feature>
<dbReference type="STRING" id="930990.A0A067N2B4"/>
<proteinExistence type="predicted"/>
<organism evidence="2 3">
    <name type="scientific">Botryobasidium botryosum (strain FD-172 SS1)</name>
    <dbReference type="NCBI Taxonomy" id="930990"/>
    <lineage>
        <taxon>Eukaryota</taxon>
        <taxon>Fungi</taxon>
        <taxon>Dikarya</taxon>
        <taxon>Basidiomycota</taxon>
        <taxon>Agaricomycotina</taxon>
        <taxon>Agaricomycetes</taxon>
        <taxon>Cantharellales</taxon>
        <taxon>Botryobasidiaceae</taxon>
        <taxon>Botryobasidium</taxon>
    </lineage>
</organism>
<dbReference type="Proteomes" id="UP000027195">
    <property type="component" value="Unassembled WGS sequence"/>
</dbReference>
<sequence>MGNELSCLSCRCADSEERTFHRYRDVTKRPTLPSNTLGGTQQTGTNTHRARSIASTVVTNPAALRPRSLQQSPTHHPPPPPYSAEPVTILPTAPSVGNVSGLAFSTQPPRSSTRPLSTATSGRSSLDSGRRSTSIGRANSTQPPRDLPRIPSVPPIPKPVPKPSTSVPYVGGFRFEVESEDGGSIGGPSFPTPKVPYIGGFRPDLESESSLFSPSSPTSPIPVNVNDPLAILNDYKTMLIVDDSGSMLEGSGKLWLEVQEAAAGIVNTVGSYPRSGGVDIYFMNSSIVEPGLMDGRALNELFRKVQPQASAPTGRKVEQLLYEYLSDLQYVRNQTREGNTEIFASIRPVNFIIITVGEFGDELAGAIINAARWLDENHFPLPQVGLQFVQVGNNPEATKALKKLDDDIAQEHGIRDMVDTVPYRSDVELNTDFIIKILLGGINRRVDGQKDVS</sequence>
<gene>
    <name evidence="2" type="ORF">BOTBODRAFT_27105</name>
</gene>
<feature type="compositionally biased region" description="Pro residues" evidence="1">
    <location>
        <begin position="151"/>
        <end position="162"/>
    </location>
</feature>
<evidence type="ECO:0000313" key="3">
    <source>
        <dbReference type="Proteomes" id="UP000027195"/>
    </source>
</evidence>
<dbReference type="OrthoDB" id="2142040at2759"/>
<accession>A0A067N2B4</accession>
<dbReference type="HOGENOM" id="CLU_604086_0_0_1"/>
<evidence type="ECO:0000313" key="2">
    <source>
        <dbReference type="EMBL" id="KDQ21105.1"/>
    </source>
</evidence>
<dbReference type="AlphaFoldDB" id="A0A067N2B4"/>
<keyword evidence="3" id="KW-1185">Reference proteome</keyword>